<dbReference type="PATRIC" id="fig|932677.3.peg.588"/>
<dbReference type="CDD" id="cd11386">
    <property type="entry name" value="MCP_signal"/>
    <property type="match status" value="1"/>
</dbReference>
<evidence type="ECO:0000313" key="10">
    <source>
        <dbReference type="Proteomes" id="UP000006690"/>
    </source>
</evidence>
<accession>A0A0H3KU95</accession>
<dbReference type="SMART" id="SM00283">
    <property type="entry name" value="MA"/>
    <property type="match status" value="1"/>
</dbReference>
<dbReference type="Gene3D" id="6.10.340.10">
    <property type="match status" value="1"/>
</dbReference>
<evidence type="ECO:0000256" key="5">
    <source>
        <dbReference type="PROSITE-ProRule" id="PRU00284"/>
    </source>
</evidence>
<evidence type="ECO:0000256" key="1">
    <source>
        <dbReference type="ARBA" id="ARBA00004370"/>
    </source>
</evidence>
<name>A0A0H3KU95_PANAA</name>
<comment type="subcellular location">
    <subcellularLocation>
        <location evidence="1">Membrane</location>
    </subcellularLocation>
</comment>
<feature type="domain" description="Methyl-accepting transducer" evidence="7">
    <location>
        <begin position="359"/>
        <end position="588"/>
    </location>
</feature>
<organism evidence="9 10">
    <name type="scientific">Pantoea ananatis (strain AJ13355)</name>
    <dbReference type="NCBI Taxonomy" id="932677"/>
    <lineage>
        <taxon>Bacteria</taxon>
        <taxon>Pseudomonadati</taxon>
        <taxon>Pseudomonadota</taxon>
        <taxon>Gammaproteobacteria</taxon>
        <taxon>Enterobacterales</taxon>
        <taxon>Erwiniaceae</taxon>
        <taxon>Pantoea</taxon>
    </lineage>
</organism>
<dbReference type="PROSITE" id="PS50111">
    <property type="entry name" value="CHEMOTAXIS_TRANSDUC_2"/>
    <property type="match status" value="1"/>
</dbReference>
<dbReference type="PANTHER" id="PTHR43531:SF5">
    <property type="entry name" value="METHYL-ACCEPTING CHEMOTAXIS PROTEIN III"/>
    <property type="match status" value="1"/>
</dbReference>
<dbReference type="FunFam" id="1.10.287.950:FF:000001">
    <property type="entry name" value="Methyl-accepting chemotaxis sensory transducer"/>
    <property type="match status" value="1"/>
</dbReference>
<evidence type="ECO:0000256" key="2">
    <source>
        <dbReference type="ARBA" id="ARBA00022500"/>
    </source>
</evidence>
<dbReference type="eggNOG" id="COG0840">
    <property type="taxonomic scope" value="Bacteria"/>
</dbReference>
<evidence type="ECO:0000259" key="8">
    <source>
        <dbReference type="PROSITE" id="PS50885"/>
    </source>
</evidence>
<dbReference type="PROSITE" id="PS50885">
    <property type="entry name" value="HAMP"/>
    <property type="match status" value="1"/>
</dbReference>
<reference evidence="10" key="1">
    <citation type="journal article" date="2012" name="Appl. Microbiol. Biotechnol.">
        <title>The complete genome sequence of Pantoea ananatis AJ13355, an organism with great biotechnological potential.</title>
        <authorList>
            <person name="Hara Y."/>
            <person name="Kadotani N."/>
            <person name="Izui H."/>
            <person name="Katashkina J.I."/>
            <person name="Kuvaeva T.M."/>
            <person name="Andreeva I.G."/>
            <person name="Golubeva L.I."/>
            <person name="Malko D.B."/>
            <person name="Makeev V.J."/>
            <person name="Mashko S.V."/>
            <person name="Kozlov Y.I."/>
        </authorList>
    </citation>
    <scope>NUCLEOTIDE SEQUENCE [LARGE SCALE GENOMIC DNA]</scope>
    <source>
        <strain evidence="10">AJ13355</strain>
    </source>
</reference>
<evidence type="ECO:0000259" key="7">
    <source>
        <dbReference type="PROSITE" id="PS50111"/>
    </source>
</evidence>
<proteinExistence type="inferred from homology"/>
<keyword evidence="6" id="KW-1133">Transmembrane helix</keyword>
<dbReference type="GO" id="GO:0004888">
    <property type="term" value="F:transmembrane signaling receptor activity"/>
    <property type="evidence" value="ECO:0007669"/>
    <property type="project" value="TreeGrafter"/>
</dbReference>
<dbReference type="SMART" id="SM00304">
    <property type="entry name" value="HAMP"/>
    <property type="match status" value="1"/>
</dbReference>
<dbReference type="SMART" id="SM01358">
    <property type="entry name" value="HBM"/>
    <property type="match status" value="1"/>
</dbReference>
<dbReference type="GO" id="GO:0005886">
    <property type="term" value="C:plasma membrane"/>
    <property type="evidence" value="ECO:0007669"/>
    <property type="project" value="TreeGrafter"/>
</dbReference>
<dbReference type="HOGENOM" id="CLU_000445_107_16_6"/>
<dbReference type="Gene3D" id="1.10.287.950">
    <property type="entry name" value="Methyl-accepting chemotaxis protein"/>
    <property type="match status" value="1"/>
</dbReference>
<dbReference type="InterPro" id="IPR003660">
    <property type="entry name" value="HAMP_dom"/>
</dbReference>
<dbReference type="KEGG" id="paj:PAJ_0511"/>
<dbReference type="PANTHER" id="PTHR43531">
    <property type="entry name" value="PROTEIN ICFG"/>
    <property type="match status" value="1"/>
</dbReference>
<dbReference type="InterPro" id="IPR051310">
    <property type="entry name" value="MCP_chemotaxis"/>
</dbReference>
<dbReference type="Proteomes" id="UP000006690">
    <property type="component" value="Chromosome"/>
</dbReference>
<dbReference type="RefSeq" id="WP_014593201.1">
    <property type="nucleotide sequence ID" value="NC_017531.2"/>
</dbReference>
<dbReference type="Pfam" id="PF00672">
    <property type="entry name" value="HAMP"/>
    <property type="match status" value="1"/>
</dbReference>
<dbReference type="AlphaFoldDB" id="A0A0H3KU95"/>
<dbReference type="CDD" id="cd06225">
    <property type="entry name" value="HAMP"/>
    <property type="match status" value="1"/>
</dbReference>
<comment type="similarity">
    <text evidence="4">Belongs to the methyl-accepting chemotaxis (MCP) protein family.</text>
</comment>
<feature type="transmembrane region" description="Helical" evidence="6">
    <location>
        <begin position="281"/>
        <end position="300"/>
    </location>
</feature>
<dbReference type="SUPFAM" id="SSF58104">
    <property type="entry name" value="Methyl-accepting chemotaxis protein (MCP) signaling domain"/>
    <property type="match status" value="1"/>
</dbReference>
<keyword evidence="6" id="KW-0812">Transmembrane</keyword>
<gene>
    <name evidence="9" type="primary">trg</name>
    <name evidence="9" type="ordered locus">PAJ_0511</name>
</gene>
<sequence length="612" mass="65878">MGLRLENTKIAHKLSLGFGLVLLLVVGSGSISVLRFKNIRDVYEQSTLIYDINIDVFQAKVNRLKLLYGDEKAGKVMADYIAHASQLTQDAQQFTWQPEQQAELQAIASQLSHFQSSITTMTQAVQTLAATGKQLDQRNMQSQSTLYEALIKTQMTDASVLFQQLLAISQLRDQLQLLRYDPVNAATLQVQLEQQARTIQSSLSALLPQLPPEAQTQLNALWSATLDVKQLSERYAAGFRELSVAESAVKTDGDKSSAIIKMLLQQMKVENSNLTHGSINLTLLTVSIAVLLGILIAWLISRQITAPVRNNLLLAERIASGDLSADIKPGGRDELGKLAGAMGAMNHRLRTMIQEVRDSVFTVSQAASSINSDNHNLSSRTEQQAAAVVQTAASMEQLTVTVKHNADNARHASQIAAEASLQAEQGGAAVSEVVQTMGDISASSKKIAEITAVINSIAFQTNILALNAAVEAARAGEQGRGFAVVASEVRNLSQRSAQAAKDIEQLISASVGQIAEGNNRVARAGERMGQVVNAISRVNHIVGEISSASDEQSRGIEQIARAVSELDSTTQQNASLVSASALSANALEDQALRLETLLKQFNLEPGQQTAAR</sequence>
<dbReference type="InterPro" id="IPR004089">
    <property type="entry name" value="MCPsignal_dom"/>
</dbReference>
<protein>
    <submittedName>
        <fullName evidence="9">Methyl-accepting chemotaxis protein III Trg</fullName>
    </submittedName>
</protein>
<evidence type="ECO:0000256" key="4">
    <source>
        <dbReference type="ARBA" id="ARBA00029447"/>
    </source>
</evidence>
<evidence type="ECO:0000256" key="6">
    <source>
        <dbReference type="SAM" id="Phobius"/>
    </source>
</evidence>
<keyword evidence="6" id="KW-0472">Membrane</keyword>
<feature type="domain" description="HAMP" evidence="8">
    <location>
        <begin position="302"/>
        <end position="354"/>
    </location>
</feature>
<dbReference type="OrthoDB" id="6167817at2"/>
<dbReference type="InterPro" id="IPR032255">
    <property type="entry name" value="HBM"/>
</dbReference>
<keyword evidence="2" id="KW-0145">Chemotaxis</keyword>
<evidence type="ECO:0000256" key="3">
    <source>
        <dbReference type="ARBA" id="ARBA00023224"/>
    </source>
</evidence>
<dbReference type="GO" id="GO:0007165">
    <property type="term" value="P:signal transduction"/>
    <property type="evidence" value="ECO:0007669"/>
    <property type="project" value="UniProtKB-KW"/>
</dbReference>
<dbReference type="EMBL" id="AP012032">
    <property type="protein sequence ID" value="BAK10591.1"/>
    <property type="molecule type" value="Genomic_DNA"/>
</dbReference>
<keyword evidence="3 5" id="KW-0807">Transducer</keyword>
<evidence type="ECO:0000313" key="9">
    <source>
        <dbReference type="EMBL" id="BAK10591.1"/>
    </source>
</evidence>
<dbReference type="Pfam" id="PF00015">
    <property type="entry name" value="MCPsignal"/>
    <property type="match status" value="1"/>
</dbReference>
<dbReference type="GO" id="GO:0006935">
    <property type="term" value="P:chemotaxis"/>
    <property type="evidence" value="ECO:0007669"/>
    <property type="project" value="UniProtKB-KW"/>
</dbReference>